<dbReference type="EMBL" id="JANPWB010000001">
    <property type="protein sequence ID" value="KAJ1216660.1"/>
    <property type="molecule type" value="Genomic_DNA"/>
</dbReference>
<name>A0AAV7WX80_PLEWA</name>
<reference evidence="2" key="1">
    <citation type="journal article" date="2022" name="bioRxiv">
        <title>Sequencing and chromosome-scale assembly of the giantPleurodeles waltlgenome.</title>
        <authorList>
            <person name="Brown T."/>
            <person name="Elewa A."/>
            <person name="Iarovenko S."/>
            <person name="Subramanian E."/>
            <person name="Araus A.J."/>
            <person name="Petzold A."/>
            <person name="Susuki M."/>
            <person name="Suzuki K.-i.T."/>
            <person name="Hayashi T."/>
            <person name="Toyoda A."/>
            <person name="Oliveira C."/>
            <person name="Osipova E."/>
            <person name="Leigh N.D."/>
            <person name="Simon A."/>
            <person name="Yun M.H."/>
        </authorList>
    </citation>
    <scope>NUCLEOTIDE SEQUENCE</scope>
    <source>
        <strain evidence="2">20211129_DDA</strain>
        <tissue evidence="2">Liver</tissue>
    </source>
</reference>
<dbReference type="Proteomes" id="UP001066276">
    <property type="component" value="Chromosome 1_1"/>
</dbReference>
<accession>A0AAV7WX80</accession>
<feature type="region of interest" description="Disordered" evidence="1">
    <location>
        <begin position="1"/>
        <end position="28"/>
    </location>
</feature>
<proteinExistence type="predicted"/>
<dbReference type="AlphaFoldDB" id="A0AAV7WX80"/>
<comment type="caution">
    <text evidence="2">The sequence shown here is derived from an EMBL/GenBank/DDBJ whole genome shotgun (WGS) entry which is preliminary data.</text>
</comment>
<gene>
    <name evidence="2" type="ORF">NDU88_004261</name>
</gene>
<evidence type="ECO:0000313" key="3">
    <source>
        <dbReference type="Proteomes" id="UP001066276"/>
    </source>
</evidence>
<protein>
    <submittedName>
        <fullName evidence="2">Uncharacterized protein</fullName>
    </submittedName>
</protein>
<evidence type="ECO:0000313" key="2">
    <source>
        <dbReference type="EMBL" id="KAJ1216660.1"/>
    </source>
</evidence>
<sequence>MLHRLSEAKVQGGGELHEAREESVPAVPGRCAVSVPRESAVLEPDKEVEPTAYSEQFSAWSRRRERELLCSTGNSALRSLRASLASSKITPDFKSVISAGVSTGFSHHKPKMSGLMDELHCVQRSDTTSGNELRESKVTEEGNQALPEALNINSDDILRVAFKLIREYSNHRKAIVMTLSSLALAERVLINKRSLE</sequence>
<evidence type="ECO:0000256" key="1">
    <source>
        <dbReference type="SAM" id="MobiDB-lite"/>
    </source>
</evidence>
<organism evidence="2 3">
    <name type="scientific">Pleurodeles waltl</name>
    <name type="common">Iberian ribbed newt</name>
    <dbReference type="NCBI Taxonomy" id="8319"/>
    <lineage>
        <taxon>Eukaryota</taxon>
        <taxon>Metazoa</taxon>
        <taxon>Chordata</taxon>
        <taxon>Craniata</taxon>
        <taxon>Vertebrata</taxon>
        <taxon>Euteleostomi</taxon>
        <taxon>Amphibia</taxon>
        <taxon>Batrachia</taxon>
        <taxon>Caudata</taxon>
        <taxon>Salamandroidea</taxon>
        <taxon>Salamandridae</taxon>
        <taxon>Pleurodelinae</taxon>
        <taxon>Pleurodeles</taxon>
    </lineage>
</organism>
<keyword evidence="3" id="KW-1185">Reference proteome</keyword>